<feature type="signal peptide" evidence="1">
    <location>
        <begin position="1"/>
        <end position="16"/>
    </location>
</feature>
<dbReference type="OrthoDB" id="6023584at2"/>
<sequence>MSLLLAALLWPGHALAQSVAENCPELPSGSSLHWEALAGPDFVFCKAMRESDGSQAFSVMLRAESSFRPDRGLREDKAVIDGHKVSWYRGEVATRQNVHVRETLVDLGRKSTAHIVLRADSEEQLARNQLLAENLRFRPTSVGGD</sequence>
<gene>
    <name evidence="2" type="ORF">FQY83_08390</name>
</gene>
<dbReference type="RefSeq" id="WP_158636461.1">
    <property type="nucleotide sequence ID" value="NZ_VOHK01000003.1"/>
</dbReference>
<organism evidence="2 3">
    <name type="scientific">Luteimonas marina</name>
    <dbReference type="NCBI Taxonomy" id="488485"/>
    <lineage>
        <taxon>Bacteria</taxon>
        <taxon>Pseudomonadati</taxon>
        <taxon>Pseudomonadota</taxon>
        <taxon>Gammaproteobacteria</taxon>
        <taxon>Lysobacterales</taxon>
        <taxon>Lysobacteraceae</taxon>
        <taxon>Luteimonas</taxon>
    </lineage>
</organism>
<evidence type="ECO:0000256" key="1">
    <source>
        <dbReference type="SAM" id="SignalP"/>
    </source>
</evidence>
<dbReference type="EMBL" id="VOHK01000003">
    <property type="protein sequence ID" value="TWT21361.1"/>
    <property type="molecule type" value="Genomic_DNA"/>
</dbReference>
<dbReference type="AlphaFoldDB" id="A0A5C5U4Q4"/>
<keyword evidence="3" id="KW-1185">Reference proteome</keyword>
<reference evidence="2 3" key="1">
    <citation type="journal article" date="2008" name="Int. J. Syst. Evol. Microbiol.">
        <title>Luteimonas marina sp. nov., isolated from seawater.</title>
        <authorList>
            <person name="Baik K.S."/>
            <person name="Park S.C."/>
            <person name="Kim M.S."/>
            <person name="Kim E.M."/>
            <person name="Park C."/>
            <person name="Chun J."/>
            <person name="Seong C.N."/>
        </authorList>
    </citation>
    <scope>NUCLEOTIDE SEQUENCE [LARGE SCALE GENOMIC DNA]</scope>
    <source>
        <strain evidence="2 3">FR1330</strain>
    </source>
</reference>
<feature type="chain" id="PRO_5023119025" evidence="1">
    <location>
        <begin position="17"/>
        <end position="145"/>
    </location>
</feature>
<evidence type="ECO:0000313" key="2">
    <source>
        <dbReference type="EMBL" id="TWT21361.1"/>
    </source>
</evidence>
<dbReference type="Proteomes" id="UP000319980">
    <property type="component" value="Unassembled WGS sequence"/>
</dbReference>
<name>A0A5C5U4Q4_9GAMM</name>
<protein>
    <submittedName>
        <fullName evidence="2">Uncharacterized protein</fullName>
    </submittedName>
</protein>
<accession>A0A5C5U4Q4</accession>
<comment type="caution">
    <text evidence="2">The sequence shown here is derived from an EMBL/GenBank/DDBJ whole genome shotgun (WGS) entry which is preliminary data.</text>
</comment>
<keyword evidence="1" id="KW-0732">Signal</keyword>
<proteinExistence type="predicted"/>
<evidence type="ECO:0000313" key="3">
    <source>
        <dbReference type="Proteomes" id="UP000319980"/>
    </source>
</evidence>